<feature type="transmembrane region" description="Helical" evidence="1">
    <location>
        <begin position="108"/>
        <end position="127"/>
    </location>
</feature>
<evidence type="ECO:0000256" key="1">
    <source>
        <dbReference type="SAM" id="Phobius"/>
    </source>
</evidence>
<feature type="transmembrane region" description="Helical" evidence="1">
    <location>
        <begin position="63"/>
        <end position="96"/>
    </location>
</feature>
<keyword evidence="1" id="KW-0812">Transmembrane</keyword>
<gene>
    <name evidence="2" type="ORF">GCM10011600_21580</name>
</gene>
<organism evidence="2 3">
    <name type="scientific">Pseudolysinimonas yzui</name>
    <dbReference type="NCBI Taxonomy" id="2708254"/>
    <lineage>
        <taxon>Bacteria</taxon>
        <taxon>Bacillati</taxon>
        <taxon>Actinomycetota</taxon>
        <taxon>Actinomycetes</taxon>
        <taxon>Micrococcales</taxon>
        <taxon>Microbacteriaceae</taxon>
        <taxon>Pseudolysinimonas</taxon>
    </lineage>
</organism>
<keyword evidence="1" id="KW-0472">Membrane</keyword>
<proteinExistence type="predicted"/>
<protein>
    <recommendedName>
        <fullName evidence="4">Bax inhibitor-1/YccA family protein</fullName>
    </recommendedName>
</protein>
<accession>A0A8J3GS10</accession>
<sequence length="273" mass="28965">MANPAFSNSPAFSAVAAQKLAARQNGVPPVPTPGQLQEHYALPEATPDQMERMTYQDTIFKTLAGFAVLLVGAAIGWVFPALAIVGAIAGLVLALVNIFKKKPSPPLILAYAFAQGLLVGGVSMLFSSFSDGIVPMALFGTLAVVGVTLALFANGKVRVSKRATKIFLVAIVGYMAFSLVNLVLMMTGVVTSFGGVRGMPIPGTDIPIGIPLGILVVLLAAYSLVMDFDYIQKGVQTGQPRIYGWTGAFGIIVTVVWLYLEILRLLSYFLPRN</sequence>
<reference evidence="2" key="2">
    <citation type="submission" date="2020-09" db="EMBL/GenBank/DDBJ databases">
        <authorList>
            <person name="Sun Q."/>
            <person name="Zhou Y."/>
        </authorList>
    </citation>
    <scope>NUCLEOTIDE SEQUENCE</scope>
    <source>
        <strain evidence="2">CGMCC 1.16548</strain>
    </source>
</reference>
<feature type="transmembrane region" description="Helical" evidence="1">
    <location>
        <begin position="133"/>
        <end position="154"/>
    </location>
</feature>
<dbReference type="EMBL" id="BNAI01000004">
    <property type="protein sequence ID" value="GHF20311.1"/>
    <property type="molecule type" value="Genomic_DNA"/>
</dbReference>
<reference evidence="2" key="1">
    <citation type="journal article" date="2014" name="Int. J. Syst. Evol. Microbiol.">
        <title>Complete genome sequence of Corynebacterium casei LMG S-19264T (=DSM 44701T), isolated from a smear-ripened cheese.</title>
        <authorList>
            <consortium name="US DOE Joint Genome Institute (JGI-PGF)"/>
            <person name="Walter F."/>
            <person name="Albersmeier A."/>
            <person name="Kalinowski J."/>
            <person name="Ruckert C."/>
        </authorList>
    </citation>
    <scope>NUCLEOTIDE SEQUENCE</scope>
    <source>
        <strain evidence="2">CGMCC 1.16548</strain>
    </source>
</reference>
<evidence type="ECO:0000313" key="3">
    <source>
        <dbReference type="Proteomes" id="UP000617531"/>
    </source>
</evidence>
<comment type="caution">
    <text evidence="2">The sequence shown here is derived from an EMBL/GenBank/DDBJ whole genome shotgun (WGS) entry which is preliminary data.</text>
</comment>
<dbReference type="Pfam" id="PF12811">
    <property type="entry name" value="BaxI_1"/>
    <property type="match status" value="1"/>
</dbReference>
<evidence type="ECO:0008006" key="4">
    <source>
        <dbReference type="Google" id="ProtNLM"/>
    </source>
</evidence>
<dbReference type="AlphaFoldDB" id="A0A8J3GS10"/>
<feature type="transmembrane region" description="Helical" evidence="1">
    <location>
        <begin position="208"/>
        <end position="230"/>
    </location>
</feature>
<keyword evidence="1" id="KW-1133">Transmembrane helix</keyword>
<dbReference type="RefSeq" id="WP_191283518.1">
    <property type="nucleotide sequence ID" value="NZ_BNAI01000004.1"/>
</dbReference>
<dbReference type="InterPro" id="IPR010539">
    <property type="entry name" value="BaxI_1-like"/>
</dbReference>
<dbReference type="PANTHER" id="PTHR41282">
    <property type="entry name" value="CONSERVED TRANSMEMBRANE PROTEIN-RELATED"/>
    <property type="match status" value="1"/>
</dbReference>
<feature type="transmembrane region" description="Helical" evidence="1">
    <location>
        <begin position="242"/>
        <end position="260"/>
    </location>
</feature>
<keyword evidence="3" id="KW-1185">Reference proteome</keyword>
<dbReference type="PANTHER" id="PTHR41282:SF1">
    <property type="entry name" value="CONSERVED TRANSMEMBRANE PROTEIN-RELATED"/>
    <property type="match status" value="1"/>
</dbReference>
<feature type="transmembrane region" description="Helical" evidence="1">
    <location>
        <begin position="166"/>
        <end position="188"/>
    </location>
</feature>
<name>A0A8J3GS10_9MICO</name>
<evidence type="ECO:0000313" key="2">
    <source>
        <dbReference type="EMBL" id="GHF20311.1"/>
    </source>
</evidence>
<dbReference type="Proteomes" id="UP000617531">
    <property type="component" value="Unassembled WGS sequence"/>
</dbReference>